<dbReference type="AlphaFoldDB" id="A0A914PJK7"/>
<dbReference type="Proteomes" id="UP000887578">
    <property type="component" value="Unplaced"/>
</dbReference>
<protein>
    <submittedName>
        <fullName evidence="2">Uncharacterized protein</fullName>
    </submittedName>
</protein>
<name>A0A914PJK7_9BILA</name>
<evidence type="ECO:0000313" key="2">
    <source>
        <dbReference type="WBParaSite" id="PDA_v2.g18117.t1"/>
    </source>
</evidence>
<organism evidence="1 2">
    <name type="scientific">Panagrolaimus davidi</name>
    <dbReference type="NCBI Taxonomy" id="227884"/>
    <lineage>
        <taxon>Eukaryota</taxon>
        <taxon>Metazoa</taxon>
        <taxon>Ecdysozoa</taxon>
        <taxon>Nematoda</taxon>
        <taxon>Chromadorea</taxon>
        <taxon>Rhabditida</taxon>
        <taxon>Tylenchina</taxon>
        <taxon>Panagrolaimomorpha</taxon>
        <taxon>Panagrolaimoidea</taxon>
        <taxon>Panagrolaimidae</taxon>
        <taxon>Panagrolaimus</taxon>
    </lineage>
</organism>
<evidence type="ECO:0000313" key="1">
    <source>
        <dbReference type="Proteomes" id="UP000887578"/>
    </source>
</evidence>
<proteinExistence type="predicted"/>
<dbReference type="WBParaSite" id="PDA_v2.g18117.t1">
    <property type="protein sequence ID" value="PDA_v2.g18117.t1"/>
    <property type="gene ID" value="PDA_v2.g18117"/>
</dbReference>
<accession>A0A914PJK7</accession>
<reference evidence="2" key="1">
    <citation type="submission" date="2022-11" db="UniProtKB">
        <authorList>
            <consortium name="WormBaseParasite"/>
        </authorList>
    </citation>
    <scope>IDENTIFICATION</scope>
</reference>
<keyword evidence="1" id="KW-1185">Reference proteome</keyword>
<sequence length="175" mass="20543">MGNLYGKIIPLIFDSDKNNADLPFPTDILKWMKKNANPRTSLKLMKICKYFQHKKFPFTVIKNYNSYDNSGTFYNLNKRTYDVAKFLGHPKNLWLSGTFHYNLDQRSYFSQLIEKCVACDIKCINLTHQIMTFDEYKMLTSGGNVENLWFTQTIVKSVSLEDIMKYLPNVVTIYM</sequence>